<evidence type="ECO:0000259" key="3">
    <source>
        <dbReference type="Pfam" id="PF13649"/>
    </source>
</evidence>
<dbReference type="PANTHER" id="PTHR43861">
    <property type="entry name" value="TRANS-ACONITATE 2-METHYLTRANSFERASE-RELATED"/>
    <property type="match status" value="1"/>
</dbReference>
<feature type="domain" description="Methyltransferase" evidence="3">
    <location>
        <begin position="52"/>
        <end position="147"/>
    </location>
</feature>
<accession>A0A5C8UPC5</accession>
<keyword evidence="1 4" id="KW-0489">Methyltransferase</keyword>
<comment type="caution">
    <text evidence="4">The sequence shown here is derived from an EMBL/GenBank/DDBJ whole genome shotgun (WGS) entry which is preliminary data.</text>
</comment>
<dbReference type="SUPFAM" id="SSF53335">
    <property type="entry name" value="S-adenosyl-L-methionine-dependent methyltransferases"/>
    <property type="match status" value="1"/>
</dbReference>
<sequence>MDSPEVNQHSARVAALFNRVADTYDAVGVPWFVPIAERLVEEVAPRPGERALDLGTGRGAALWPLADAVGPTGRLTGVDLAERMIEATRQDAAERGIDTLTLVVDDASGPTLPEASFDLAVASLVLFFLPDPPAALAAWLRLLVPGGRLGVSTFGARDAAWERLDDVFTPYLPPQLLDARTSGARGPFASDAGVERLFADAGFVDVRTAHLEQAVRFSGAEEWRRWTWSHGQRTHWESVPEEMRAEVLEEAAERLSTAPADGGGFSLSQQVRYTIGVRPTAD</sequence>
<keyword evidence="2 4" id="KW-0808">Transferase</keyword>
<proteinExistence type="predicted"/>
<dbReference type="PANTHER" id="PTHR43861:SF1">
    <property type="entry name" value="TRANS-ACONITATE 2-METHYLTRANSFERASE"/>
    <property type="match status" value="1"/>
</dbReference>
<gene>
    <name evidence="4" type="ORF">FVP33_13495</name>
</gene>
<name>A0A5C8UPC5_9MICO</name>
<dbReference type="InterPro" id="IPR041698">
    <property type="entry name" value="Methyltransf_25"/>
</dbReference>
<keyword evidence="5" id="KW-1185">Reference proteome</keyword>
<evidence type="ECO:0000313" key="5">
    <source>
        <dbReference type="Proteomes" id="UP000321379"/>
    </source>
</evidence>
<protein>
    <submittedName>
        <fullName evidence="4">Methyltransferase domain-containing protein</fullName>
    </submittedName>
</protein>
<dbReference type="RefSeq" id="WP_147784214.1">
    <property type="nucleotide sequence ID" value="NZ_VRMG01000009.1"/>
</dbReference>
<dbReference type="CDD" id="cd02440">
    <property type="entry name" value="AdoMet_MTases"/>
    <property type="match status" value="1"/>
</dbReference>
<evidence type="ECO:0000256" key="2">
    <source>
        <dbReference type="ARBA" id="ARBA00022679"/>
    </source>
</evidence>
<dbReference type="GO" id="GO:0008757">
    <property type="term" value="F:S-adenosylmethionine-dependent methyltransferase activity"/>
    <property type="evidence" value="ECO:0007669"/>
    <property type="project" value="InterPro"/>
</dbReference>
<dbReference type="Proteomes" id="UP000321379">
    <property type="component" value="Unassembled WGS sequence"/>
</dbReference>
<organism evidence="4 5">
    <name type="scientific">Lacisediminihabitans profunda</name>
    <dbReference type="NCBI Taxonomy" id="2594790"/>
    <lineage>
        <taxon>Bacteria</taxon>
        <taxon>Bacillati</taxon>
        <taxon>Actinomycetota</taxon>
        <taxon>Actinomycetes</taxon>
        <taxon>Micrococcales</taxon>
        <taxon>Microbacteriaceae</taxon>
        <taxon>Lacisediminihabitans</taxon>
    </lineage>
</organism>
<dbReference type="AlphaFoldDB" id="A0A5C8UPC5"/>
<dbReference type="Gene3D" id="3.40.50.150">
    <property type="entry name" value="Vaccinia Virus protein VP39"/>
    <property type="match status" value="1"/>
</dbReference>
<dbReference type="EMBL" id="VRMG01000009">
    <property type="protein sequence ID" value="TXN29194.1"/>
    <property type="molecule type" value="Genomic_DNA"/>
</dbReference>
<evidence type="ECO:0000256" key="1">
    <source>
        <dbReference type="ARBA" id="ARBA00022603"/>
    </source>
</evidence>
<evidence type="ECO:0000313" key="4">
    <source>
        <dbReference type="EMBL" id="TXN29194.1"/>
    </source>
</evidence>
<dbReference type="Pfam" id="PF13649">
    <property type="entry name" value="Methyltransf_25"/>
    <property type="match status" value="1"/>
</dbReference>
<reference evidence="4 5" key="1">
    <citation type="submission" date="2019-08" db="EMBL/GenBank/DDBJ databases">
        <title>Bacterial whole genome sequence for Glaciihabitans sp. CHu50b-6-2.</title>
        <authorList>
            <person name="Jin L."/>
        </authorList>
    </citation>
    <scope>NUCLEOTIDE SEQUENCE [LARGE SCALE GENOMIC DNA]</scope>
    <source>
        <strain evidence="4 5">CHu50b-6-2</strain>
    </source>
</reference>
<dbReference type="GO" id="GO:0032259">
    <property type="term" value="P:methylation"/>
    <property type="evidence" value="ECO:0007669"/>
    <property type="project" value="UniProtKB-KW"/>
</dbReference>
<dbReference type="InterPro" id="IPR029063">
    <property type="entry name" value="SAM-dependent_MTases_sf"/>
</dbReference>